<dbReference type="Gramene" id="OBART01G32190.1">
    <property type="protein sequence ID" value="OBART01G32190.1"/>
    <property type="gene ID" value="OBART01G32190"/>
</dbReference>
<dbReference type="InterPro" id="IPR017907">
    <property type="entry name" value="Znf_RING_CS"/>
</dbReference>
<dbReference type="SMART" id="SM00184">
    <property type="entry name" value="RING"/>
    <property type="match status" value="1"/>
</dbReference>
<dbReference type="eggNOG" id="KOG0823">
    <property type="taxonomic scope" value="Eukaryota"/>
</dbReference>
<dbReference type="AlphaFoldDB" id="A0A0D3EUF2"/>
<dbReference type="PANTHER" id="PTHR12313">
    <property type="entry name" value="E3 UBIQUITIN-PROTEIN LIGASE RNF5-RELATED"/>
    <property type="match status" value="1"/>
</dbReference>
<evidence type="ECO:0000256" key="5">
    <source>
        <dbReference type="ARBA" id="ARBA00022723"/>
    </source>
</evidence>
<comment type="catalytic activity">
    <reaction evidence="1 11">
        <text>S-ubiquitinyl-[E2 ubiquitin-conjugating enzyme]-L-cysteine + [acceptor protein]-L-lysine = [E2 ubiquitin-conjugating enzyme]-L-cysteine + N(6)-ubiquitinyl-[acceptor protein]-L-lysine.</text>
        <dbReference type="EC" id="2.3.2.27"/>
    </reaction>
</comment>
<protein>
    <recommendedName>
        <fullName evidence="11">E3 ubiquitin-protein ligase RMA</fullName>
        <ecNumber evidence="11">2.3.2.27</ecNumber>
    </recommendedName>
    <alternativeName>
        <fullName evidence="11">Protein RING membrane-anchor</fullName>
    </alternativeName>
    <alternativeName>
        <fullName evidence="11">RING-type E3 ubiquitin transferase RMA</fullName>
    </alternativeName>
</protein>
<dbReference type="InterPro" id="IPR001841">
    <property type="entry name" value="Znf_RING"/>
</dbReference>
<evidence type="ECO:0000256" key="10">
    <source>
        <dbReference type="PROSITE-ProRule" id="PRU00175"/>
    </source>
</evidence>
<dbReference type="GO" id="GO:0061630">
    <property type="term" value="F:ubiquitin protein ligase activity"/>
    <property type="evidence" value="ECO:0007669"/>
    <property type="project" value="UniProtKB-UniRule"/>
</dbReference>
<evidence type="ECO:0000256" key="8">
    <source>
        <dbReference type="ARBA" id="ARBA00022833"/>
    </source>
</evidence>
<evidence type="ECO:0000313" key="13">
    <source>
        <dbReference type="EnsemblPlants" id="OBART01G32190.1"/>
    </source>
</evidence>
<evidence type="ECO:0000313" key="14">
    <source>
        <dbReference type="Proteomes" id="UP000026960"/>
    </source>
</evidence>
<evidence type="ECO:0000256" key="3">
    <source>
        <dbReference type="ARBA" id="ARBA00004906"/>
    </source>
</evidence>
<dbReference type="GO" id="GO:0008270">
    <property type="term" value="F:zinc ion binding"/>
    <property type="evidence" value="ECO:0007669"/>
    <property type="project" value="UniProtKB-KW"/>
</dbReference>
<proteinExistence type="predicted"/>
<dbReference type="CDD" id="cd16745">
    <property type="entry name" value="RING-HC_AtRMA-like"/>
    <property type="match status" value="1"/>
</dbReference>
<evidence type="ECO:0000256" key="2">
    <source>
        <dbReference type="ARBA" id="ARBA00004308"/>
    </source>
</evidence>
<dbReference type="PaxDb" id="65489-OBART01G32190.1"/>
<sequence length="167" mass="17983">MENRVGESSATAVDGGGGAKDSGSFECNICLELAQDPVVTLCGHLFCWPCLYEWLHVHAHSRECPVCKAGLEEEKLVPLYGRGKASTDPRSRSVAGVQIPSRRRSLGELHFLGGHWGAFPIAELPGSWVPAGGGVWTCRWVSLRVWTFVPWLAGPWFPAPGTAGPAC</sequence>
<organism evidence="13">
    <name type="scientific">Oryza barthii</name>
    <dbReference type="NCBI Taxonomy" id="65489"/>
    <lineage>
        <taxon>Eukaryota</taxon>
        <taxon>Viridiplantae</taxon>
        <taxon>Streptophyta</taxon>
        <taxon>Embryophyta</taxon>
        <taxon>Tracheophyta</taxon>
        <taxon>Spermatophyta</taxon>
        <taxon>Magnoliopsida</taxon>
        <taxon>Liliopsida</taxon>
        <taxon>Poales</taxon>
        <taxon>Poaceae</taxon>
        <taxon>BOP clade</taxon>
        <taxon>Oryzoideae</taxon>
        <taxon>Oryzeae</taxon>
        <taxon>Oryzinae</taxon>
        <taxon>Oryza</taxon>
    </lineage>
</organism>
<dbReference type="PROSITE" id="PS50089">
    <property type="entry name" value="ZF_RING_2"/>
    <property type="match status" value="1"/>
</dbReference>
<reference evidence="13" key="1">
    <citation type="journal article" date="2009" name="Rice">
        <title>De Novo Next Generation Sequencing of Plant Genomes.</title>
        <authorList>
            <person name="Rounsley S."/>
            <person name="Marri P.R."/>
            <person name="Yu Y."/>
            <person name="He R."/>
            <person name="Sisneros N."/>
            <person name="Goicoechea J.L."/>
            <person name="Lee S.J."/>
            <person name="Angelova A."/>
            <person name="Kudrna D."/>
            <person name="Luo M."/>
            <person name="Affourtit J."/>
            <person name="Desany B."/>
            <person name="Knight J."/>
            <person name="Niazi F."/>
            <person name="Egholm M."/>
            <person name="Wing R.A."/>
        </authorList>
    </citation>
    <scope>NUCLEOTIDE SEQUENCE [LARGE SCALE GENOMIC DNA]</scope>
    <source>
        <strain evidence="13">cv. IRGC 105608</strain>
    </source>
</reference>
<evidence type="ECO:0000256" key="1">
    <source>
        <dbReference type="ARBA" id="ARBA00000900"/>
    </source>
</evidence>
<evidence type="ECO:0000259" key="12">
    <source>
        <dbReference type="PROSITE" id="PS50089"/>
    </source>
</evidence>
<dbReference type="GO" id="GO:0005789">
    <property type="term" value="C:endoplasmic reticulum membrane"/>
    <property type="evidence" value="ECO:0007669"/>
    <property type="project" value="UniProtKB-SubCell"/>
</dbReference>
<dbReference type="GO" id="GO:0006511">
    <property type="term" value="P:ubiquitin-dependent protein catabolic process"/>
    <property type="evidence" value="ECO:0007669"/>
    <property type="project" value="UniProtKB-UniRule"/>
</dbReference>
<keyword evidence="11" id="KW-0256">Endoplasmic reticulum</keyword>
<comment type="pathway">
    <text evidence="3 11">Protein modification; protein ubiquitination.</text>
</comment>
<feature type="domain" description="RING-type" evidence="12">
    <location>
        <begin position="27"/>
        <end position="68"/>
    </location>
</feature>
<keyword evidence="14" id="KW-1185">Reference proteome</keyword>
<keyword evidence="4 11" id="KW-0808">Transferase</keyword>
<evidence type="ECO:0000256" key="7">
    <source>
        <dbReference type="ARBA" id="ARBA00022786"/>
    </source>
</evidence>
<evidence type="ECO:0000256" key="6">
    <source>
        <dbReference type="ARBA" id="ARBA00022771"/>
    </source>
</evidence>
<dbReference type="Pfam" id="PF00097">
    <property type="entry name" value="zf-C3HC4"/>
    <property type="match status" value="1"/>
</dbReference>
<dbReference type="EC" id="2.3.2.27" evidence="11"/>
<accession>A0A0D3EUF2</accession>
<keyword evidence="5 11" id="KW-0479">Metal-binding</keyword>
<keyword evidence="9" id="KW-0472">Membrane</keyword>
<dbReference type="Gene3D" id="3.30.40.10">
    <property type="entry name" value="Zinc/RING finger domain, C3HC4 (zinc finger)"/>
    <property type="match status" value="1"/>
</dbReference>
<evidence type="ECO:0000256" key="9">
    <source>
        <dbReference type="ARBA" id="ARBA00023136"/>
    </source>
</evidence>
<dbReference type="EnsemblPlants" id="OBART01G32190.1">
    <property type="protein sequence ID" value="OBART01G32190.1"/>
    <property type="gene ID" value="OBART01G32190"/>
</dbReference>
<name>A0A0D3EUF2_9ORYZ</name>
<dbReference type="Proteomes" id="UP000026960">
    <property type="component" value="Chromosome 1"/>
</dbReference>
<dbReference type="PROSITE" id="PS00518">
    <property type="entry name" value="ZF_RING_1"/>
    <property type="match status" value="1"/>
</dbReference>
<keyword evidence="6 10" id="KW-0863">Zinc-finger</keyword>
<dbReference type="SUPFAM" id="SSF57850">
    <property type="entry name" value="RING/U-box"/>
    <property type="match status" value="1"/>
</dbReference>
<dbReference type="UniPathway" id="UPA00143"/>
<comment type="function">
    <text evidence="11">E3 ubiquitin-protein ligase.</text>
</comment>
<evidence type="ECO:0000256" key="4">
    <source>
        <dbReference type="ARBA" id="ARBA00022679"/>
    </source>
</evidence>
<evidence type="ECO:0000256" key="11">
    <source>
        <dbReference type="RuleBase" id="RU369090"/>
    </source>
</evidence>
<keyword evidence="7 11" id="KW-0833">Ubl conjugation pathway</keyword>
<reference evidence="13" key="2">
    <citation type="submission" date="2015-03" db="UniProtKB">
        <authorList>
            <consortium name="EnsemblPlants"/>
        </authorList>
    </citation>
    <scope>IDENTIFICATION</scope>
</reference>
<dbReference type="InterPro" id="IPR013083">
    <property type="entry name" value="Znf_RING/FYVE/PHD"/>
</dbReference>
<comment type="domain">
    <text evidence="11">The RING-type zinc finger domain is responsible for E3 ligase activity.</text>
</comment>
<dbReference type="FunFam" id="3.30.40.10:FF:000792">
    <property type="entry name" value="Os01g0766200 protein"/>
    <property type="match status" value="1"/>
</dbReference>
<dbReference type="GO" id="GO:0016567">
    <property type="term" value="P:protein ubiquitination"/>
    <property type="evidence" value="ECO:0007669"/>
    <property type="project" value="UniProtKB-UniPathway"/>
</dbReference>
<dbReference type="STRING" id="65489.A0A0D3EUF2"/>
<keyword evidence="8 11" id="KW-0862">Zinc</keyword>
<dbReference type="HOGENOM" id="CLU_055198_0_0_1"/>
<dbReference type="InterPro" id="IPR045103">
    <property type="entry name" value="RNF5/RNF185-like"/>
</dbReference>
<comment type="subcellular location">
    <subcellularLocation>
        <location evidence="2">Endomembrane system</location>
    </subcellularLocation>
    <subcellularLocation>
        <location evidence="11">Endoplasmic reticulum membrane</location>
        <topology evidence="11">Single-pass type IV membrane protein</topology>
    </subcellularLocation>
</comment>
<dbReference type="InterPro" id="IPR018957">
    <property type="entry name" value="Znf_C3HC4_RING-type"/>
</dbReference>